<dbReference type="STRING" id="1116229.S3D4S4"/>
<feature type="region of interest" description="N-terminal hotdog fold" evidence="4">
    <location>
        <begin position="1293"/>
        <end position="1432"/>
    </location>
</feature>
<evidence type="ECO:0000256" key="5">
    <source>
        <dbReference type="SAM" id="MobiDB-lite"/>
    </source>
</evidence>
<dbReference type="NCBIfam" id="TIGR04532">
    <property type="entry name" value="PT_fungal_PKS"/>
    <property type="match status" value="1"/>
</dbReference>
<dbReference type="Gene3D" id="3.10.129.110">
    <property type="entry name" value="Polyketide synthase dehydratase"/>
    <property type="match status" value="1"/>
</dbReference>
<dbReference type="Pfam" id="PF00975">
    <property type="entry name" value="Thioesterase"/>
    <property type="match status" value="1"/>
</dbReference>
<keyword evidence="2" id="KW-0597">Phosphoprotein</keyword>
<dbReference type="InterPro" id="IPR016035">
    <property type="entry name" value="Acyl_Trfase/lysoPLipase"/>
</dbReference>
<evidence type="ECO:0000313" key="9">
    <source>
        <dbReference type="EMBL" id="EPE32109.1"/>
    </source>
</evidence>
<keyword evidence="3" id="KW-0808">Transferase</keyword>
<dbReference type="OMA" id="EMAYHAL"/>
<dbReference type="PANTHER" id="PTHR43775:SF37">
    <property type="entry name" value="SI:DKEY-61P9.11"/>
    <property type="match status" value="1"/>
</dbReference>
<feature type="region of interest" description="C-terminal hotdog fold" evidence="4">
    <location>
        <begin position="1458"/>
        <end position="1606"/>
    </location>
</feature>
<dbReference type="SUPFAM" id="SSF53474">
    <property type="entry name" value="alpha/beta-Hydrolases"/>
    <property type="match status" value="1"/>
</dbReference>
<keyword evidence="10" id="KW-1185">Reference proteome</keyword>
<dbReference type="SUPFAM" id="SSF55048">
    <property type="entry name" value="Probable ACP-binding domain of malonyl-CoA ACP transacylase"/>
    <property type="match status" value="1"/>
</dbReference>
<dbReference type="OrthoDB" id="329835at2759"/>
<dbReference type="InterPro" id="IPR030918">
    <property type="entry name" value="PT_fungal_PKS"/>
</dbReference>
<dbReference type="PANTHER" id="PTHR43775">
    <property type="entry name" value="FATTY ACID SYNTHASE"/>
    <property type="match status" value="1"/>
</dbReference>
<dbReference type="InterPro" id="IPR009081">
    <property type="entry name" value="PP-bd_ACP"/>
</dbReference>
<dbReference type="InterPro" id="IPR018201">
    <property type="entry name" value="Ketoacyl_synth_AS"/>
</dbReference>
<dbReference type="InterPro" id="IPR014031">
    <property type="entry name" value="Ketoacyl_synth_C"/>
</dbReference>
<sequence>MASQNHVLLFPNEQTDLLGTLHKLSVRSRTQPKLRTFLTEAAAAIRRHVEGLNIDERQRIGEFEDVVELAERHVTQEVPSVIVELVLFTTAQIGDLLVLAEDQPSILSAGDGEKSVPIGFGFGLLAATVAVTARNVDNIVSLGLEAVVVGFHLAVELQRIGKDIEDSNGTWAREIPNFTEELEQQLETFNSTRPPLHRAYIGQTTPVDAVVFGPPSTLDALAQTSGFTHMTLASAPLRCPMYGSHLPSVDVAHILGESSSLNNHIVQRQLYSAHSSTAYQSGGSLSELWGRTIAEIAHKPINIEETAQAVAETLKETHSSNVILTTIGSTWDSSVVQHIFQQYGQVVTINEPTPCPMPWGDDVSSISPDAIAVVGMSGRFPDSDTLDELWRLLESGTTTHQEIPSSRFNIDDFYDPSRETHNALLTRFGCFLKNPGDFDHRLFNISPREALQMDPVQRILLMTTYEALEMAGYSPSSAKGQQSPPRIATYFGQTVDDWKTINEQQGIDTHYLPGVNRSFAPGRLAHYFQWAGGFYSIDTGCSSSATGLCLARDALASGQCDAAVVGGGTLLNAPEWFAGLSQGGFLSPTGACKTYSDSADGYCRGEGVGVVILKRLSDAVRSKDNVLAVLAGAARNCNAGAGSITYPGEKAQETLYRKVLRQAGIRPHDVGYVEMHGTGTQAGDKVETAAVQKVFARPTPLEPRRAQALIIGAVKANLGHSEAAAGIISMIKAVLVLQRNMIPPQPNQPLSLNPHVKPILDSGDVQLASGQAWKRNGTTPRYLVTNNFDASGGNISFVVHDTPSFALPPPSTPDERAHHVVVTSGRTLSAHDANKSRLRKYLLQHPETQLADLAYTTTARRMHQVHRAAYVTSSTADLLKQLEKPTLELAPEQAKSVVFAFTGQGAQHMGMGGMLYRTSATFKRLLDSYQNLCDAQGLECQFIDAIRETEQSITVDATTAGVILQVATVALEISLTKYWQSLGIQPTLLIGHSLGEYAALCIAGVLSVGDALALVYERATLIAKHCSPSDSTMLAVSLPASTVQWRLRDSAATAGCEISCYNGPSSTVVGGSVPAIEALESYLNSEGHSTATRLRVQYAFHTRQMDPMLDDLEKCASQVKFHPPTLPVASTLLGRIVKPGEDGVFSANYLRRHTREPVAFVEAIRACEREGLIDNQSLVLECGPHSVCIGLMASSLQEAKPSSYPSLRRRRDDWESISQCLAAAHRAQLSVSWADFHRDHFDHLRLISDLPTYAFDLKSFWFSYDTKRAPNKTPNVIQSASQSGVTRLSSASLNSVRQIRKEGSHILATFAADLSDPHLARAIGGHVVDGVAICPASVFIDMAYTAAAYLEKESSNISNTNLATYDLTNLSMRNPLVLRGSDNDPTLALVEGDLDQSTAMVSIRFLSAEKGAASSSEYGSCSIRLGQPIETCIRDWSRIQPLVKSRLSALVSSSPKEVHRMNKALFYKLFSEIVDYSGQFHGVDEATLAMDFHDAFIVLQVDLNKELGTFTCNPFAVDTIVHVAGFLLNADVRKPKSEIHIANHIGSLRVLDDLSRGPYRAYAMIREQDTKTGTSLCDVYVTDSNDKLATVCTDICFKKLERDSFALLTGSARALPPKRQSKASPRREWQHAKSSGSSDSPSTPASEPSYASSSSSISVVVNLSAELFDIIAARSGVSVAELTSSTNMTFSELGVDSQMSIAILADFQKATSVELPAAFFTNFPTPAAVEKELGSQEVEDKTESERTTKPDSVSTPKRKSRTRTQSQAKPHPSEALFNLIADALGLNASDLTPSTTFESIGMDSMLSIKILSQFQNDTDIELPAAFFTENKTVAAVKKELDEPAGEEVPQRPSLAKEPNLAVAPSAPTSARQQKIDTALSRAVLIQGQSKSRSAPLFLTTDGSGTVESYIHLSALPAGRRIYALESPFLGNPSAFDLSIVEMATIFLRTIRRIQPHGPYLIGGWSAGSIYAYEVAHSLTRQGEEIAALVILDMRAPSLSPPSLSATSIVTTYFVDRLDTFEGINRARDLPEDLSVQERDHLMATCRALFAYNAPPFPIDRRPHHVAVVWAKLGLDNRPDAPIAAMGRPGQDIGKRMDEMSLDELERYFNLWFYGRREMFGMNGWEDFVGENIDVVVVDGDHFSMMCPPYAREVGSVVVKTVEKAVADGTV</sequence>
<dbReference type="InterPro" id="IPR020806">
    <property type="entry name" value="PKS_PP-bd"/>
</dbReference>
<dbReference type="InterPro" id="IPR049551">
    <property type="entry name" value="PKS_DH_C"/>
</dbReference>
<dbReference type="PROSITE" id="PS52019">
    <property type="entry name" value="PKS_MFAS_DH"/>
    <property type="match status" value="1"/>
</dbReference>
<dbReference type="Pfam" id="PF22621">
    <property type="entry name" value="CurL-like_PKS_C"/>
    <property type="match status" value="1"/>
</dbReference>
<feature type="region of interest" description="Disordered" evidence="5">
    <location>
        <begin position="1616"/>
        <end position="1652"/>
    </location>
</feature>
<dbReference type="GeneID" id="19471232"/>
<dbReference type="GO" id="GO:0004315">
    <property type="term" value="F:3-oxoacyl-[acyl-carrier-protein] synthase activity"/>
    <property type="evidence" value="ECO:0007669"/>
    <property type="project" value="InterPro"/>
</dbReference>
<dbReference type="Pfam" id="PF16073">
    <property type="entry name" value="SAT"/>
    <property type="match status" value="1"/>
</dbReference>
<accession>S3D4S4</accession>
<evidence type="ECO:0000256" key="3">
    <source>
        <dbReference type="ARBA" id="ARBA00022679"/>
    </source>
</evidence>
<dbReference type="Gene3D" id="3.40.47.10">
    <property type="match status" value="1"/>
</dbReference>
<dbReference type="InterPro" id="IPR032088">
    <property type="entry name" value="SAT"/>
</dbReference>
<dbReference type="InterPro" id="IPR042104">
    <property type="entry name" value="PKS_dehydratase_sf"/>
</dbReference>
<feature type="domain" description="PKS/mFAS DH" evidence="8">
    <location>
        <begin position="1293"/>
        <end position="1606"/>
    </location>
</feature>
<evidence type="ECO:0000259" key="8">
    <source>
        <dbReference type="PROSITE" id="PS52019"/>
    </source>
</evidence>
<evidence type="ECO:0000256" key="2">
    <source>
        <dbReference type="ARBA" id="ARBA00022553"/>
    </source>
</evidence>
<feature type="compositionally biased region" description="Low complexity" evidence="5">
    <location>
        <begin position="1634"/>
        <end position="1652"/>
    </location>
</feature>
<dbReference type="CDD" id="cd00833">
    <property type="entry name" value="PKS"/>
    <property type="match status" value="1"/>
</dbReference>
<organism evidence="9 10">
    <name type="scientific">Glarea lozoyensis (strain ATCC 20868 / MF5171)</name>
    <dbReference type="NCBI Taxonomy" id="1116229"/>
    <lineage>
        <taxon>Eukaryota</taxon>
        <taxon>Fungi</taxon>
        <taxon>Dikarya</taxon>
        <taxon>Ascomycota</taxon>
        <taxon>Pezizomycotina</taxon>
        <taxon>Leotiomycetes</taxon>
        <taxon>Helotiales</taxon>
        <taxon>Helotiaceae</taxon>
        <taxon>Glarea</taxon>
    </lineage>
</organism>
<dbReference type="InterPro" id="IPR001227">
    <property type="entry name" value="Ac_transferase_dom_sf"/>
</dbReference>
<evidence type="ECO:0000259" key="6">
    <source>
        <dbReference type="PROSITE" id="PS50075"/>
    </source>
</evidence>
<dbReference type="InterPro" id="IPR014043">
    <property type="entry name" value="Acyl_transferase_dom"/>
</dbReference>
<dbReference type="Proteomes" id="UP000016922">
    <property type="component" value="Unassembled WGS sequence"/>
</dbReference>
<feature type="compositionally biased region" description="Basic and acidic residues" evidence="5">
    <location>
        <begin position="1730"/>
        <end position="1749"/>
    </location>
</feature>
<dbReference type="PROSITE" id="PS52004">
    <property type="entry name" value="KS3_2"/>
    <property type="match status" value="1"/>
</dbReference>
<dbReference type="PROSITE" id="PS00606">
    <property type="entry name" value="KS3_1"/>
    <property type="match status" value="1"/>
</dbReference>
<dbReference type="InterPro" id="IPR016036">
    <property type="entry name" value="Malonyl_transacylase_ACP-bd"/>
</dbReference>
<dbReference type="KEGG" id="glz:GLAREA_12191"/>
<feature type="region of interest" description="Disordered" evidence="5">
    <location>
        <begin position="1841"/>
        <end position="1868"/>
    </location>
</feature>
<dbReference type="SMART" id="SM00823">
    <property type="entry name" value="PKS_PP"/>
    <property type="match status" value="2"/>
</dbReference>
<dbReference type="InterPro" id="IPR001031">
    <property type="entry name" value="Thioesterase"/>
</dbReference>
<dbReference type="InterPro" id="IPR014030">
    <property type="entry name" value="Ketoacyl_synth_N"/>
</dbReference>
<dbReference type="eggNOG" id="KOG1202">
    <property type="taxonomic scope" value="Eukaryota"/>
</dbReference>
<dbReference type="InterPro" id="IPR029058">
    <property type="entry name" value="AB_hydrolase_fold"/>
</dbReference>
<evidence type="ECO:0000259" key="7">
    <source>
        <dbReference type="PROSITE" id="PS52004"/>
    </source>
</evidence>
<proteinExistence type="predicted"/>
<dbReference type="Pfam" id="PF02801">
    <property type="entry name" value="Ketoacyl-synt_C"/>
    <property type="match status" value="1"/>
</dbReference>
<feature type="active site" description="Proton acceptor; for dehydratase activity" evidence="4">
    <location>
        <position position="1326"/>
    </location>
</feature>
<gene>
    <name evidence="9" type="ORF">GLAREA_12191</name>
</gene>
<dbReference type="InterPro" id="IPR016039">
    <property type="entry name" value="Thiolase-like"/>
</dbReference>
<dbReference type="GO" id="GO:0044550">
    <property type="term" value="P:secondary metabolite biosynthetic process"/>
    <property type="evidence" value="ECO:0007669"/>
    <property type="project" value="UniProtKB-ARBA"/>
</dbReference>
<dbReference type="Gene3D" id="1.10.1200.10">
    <property type="entry name" value="ACP-like"/>
    <property type="match status" value="2"/>
</dbReference>
<name>S3D4S4_GLAL2</name>
<dbReference type="HOGENOM" id="CLU_000022_6_4_1"/>
<dbReference type="InterPro" id="IPR020841">
    <property type="entry name" value="PKS_Beta-ketoAc_synthase_dom"/>
</dbReference>
<dbReference type="Gene3D" id="3.30.70.3290">
    <property type="match status" value="1"/>
</dbReference>
<dbReference type="SUPFAM" id="SSF47336">
    <property type="entry name" value="ACP-like"/>
    <property type="match status" value="2"/>
</dbReference>
<dbReference type="GO" id="GO:0006633">
    <property type="term" value="P:fatty acid biosynthetic process"/>
    <property type="evidence" value="ECO:0007669"/>
    <property type="project" value="InterPro"/>
</dbReference>
<dbReference type="Pfam" id="PF00109">
    <property type="entry name" value="ketoacyl-synt"/>
    <property type="match status" value="1"/>
</dbReference>
<feature type="region of interest" description="Disordered" evidence="5">
    <location>
        <begin position="1730"/>
        <end position="1773"/>
    </location>
</feature>
<dbReference type="RefSeq" id="XP_008081164.1">
    <property type="nucleotide sequence ID" value="XM_008082973.1"/>
</dbReference>
<dbReference type="SUPFAM" id="SSF52151">
    <property type="entry name" value="FabD/lysophospholipase-like"/>
    <property type="match status" value="1"/>
</dbReference>
<dbReference type="SUPFAM" id="SSF53901">
    <property type="entry name" value="Thiolase-like"/>
    <property type="match status" value="1"/>
</dbReference>
<reference evidence="9 10" key="1">
    <citation type="journal article" date="2013" name="BMC Genomics">
        <title>Genomics-driven discovery of the pneumocandin biosynthetic gene cluster in the fungus Glarea lozoyensis.</title>
        <authorList>
            <person name="Chen L."/>
            <person name="Yue Q."/>
            <person name="Zhang X."/>
            <person name="Xiang M."/>
            <person name="Wang C."/>
            <person name="Li S."/>
            <person name="Che Y."/>
            <person name="Ortiz-Lopez F.J."/>
            <person name="Bills G.F."/>
            <person name="Liu X."/>
            <person name="An Z."/>
        </authorList>
    </citation>
    <scope>NUCLEOTIDE SEQUENCE [LARGE SCALE GENOMIC DNA]</scope>
    <source>
        <strain evidence="10">ATCC 20868 / MF5171</strain>
    </source>
</reference>
<dbReference type="InterPro" id="IPR006162">
    <property type="entry name" value="Ppantetheine_attach_site"/>
</dbReference>
<dbReference type="PROSITE" id="PS50075">
    <property type="entry name" value="CARRIER"/>
    <property type="match status" value="2"/>
</dbReference>
<keyword evidence="1" id="KW-0596">Phosphopantetheine</keyword>
<dbReference type="Pfam" id="PF00698">
    <property type="entry name" value="Acyl_transf_1"/>
    <property type="match status" value="1"/>
</dbReference>
<dbReference type="SMART" id="SM00825">
    <property type="entry name" value="PKS_KS"/>
    <property type="match status" value="1"/>
</dbReference>
<dbReference type="Pfam" id="PF00550">
    <property type="entry name" value="PP-binding"/>
    <property type="match status" value="2"/>
</dbReference>
<dbReference type="Pfam" id="PF14765">
    <property type="entry name" value="PS-DH"/>
    <property type="match status" value="1"/>
</dbReference>
<feature type="domain" description="Ketosynthase family 3 (KS3)" evidence="7">
    <location>
        <begin position="368"/>
        <end position="801"/>
    </location>
</feature>
<feature type="domain" description="Carrier" evidence="6">
    <location>
        <begin position="1770"/>
        <end position="1844"/>
    </location>
</feature>
<dbReference type="EMBL" id="KE145360">
    <property type="protein sequence ID" value="EPE32109.1"/>
    <property type="molecule type" value="Genomic_DNA"/>
</dbReference>
<dbReference type="PROSITE" id="PS00012">
    <property type="entry name" value="PHOSPHOPANTETHEINE"/>
    <property type="match status" value="1"/>
</dbReference>
<dbReference type="GO" id="GO:0031177">
    <property type="term" value="F:phosphopantetheine binding"/>
    <property type="evidence" value="ECO:0007669"/>
    <property type="project" value="InterPro"/>
</dbReference>
<dbReference type="InterPro" id="IPR036736">
    <property type="entry name" value="ACP-like_sf"/>
</dbReference>
<dbReference type="Gene3D" id="3.40.50.1820">
    <property type="entry name" value="alpha/beta hydrolase"/>
    <property type="match status" value="1"/>
</dbReference>
<feature type="domain" description="Carrier" evidence="6">
    <location>
        <begin position="1661"/>
        <end position="1737"/>
    </location>
</feature>
<evidence type="ECO:0000256" key="1">
    <source>
        <dbReference type="ARBA" id="ARBA00022450"/>
    </source>
</evidence>
<dbReference type="GO" id="GO:0004312">
    <property type="term" value="F:fatty acid synthase activity"/>
    <property type="evidence" value="ECO:0007669"/>
    <property type="project" value="TreeGrafter"/>
</dbReference>
<evidence type="ECO:0000313" key="10">
    <source>
        <dbReference type="Proteomes" id="UP000016922"/>
    </source>
</evidence>
<dbReference type="InterPro" id="IPR050091">
    <property type="entry name" value="PKS_NRPS_Biosynth_Enz"/>
</dbReference>
<dbReference type="SMART" id="SM00827">
    <property type="entry name" value="PKS_AT"/>
    <property type="match status" value="1"/>
</dbReference>
<dbReference type="InterPro" id="IPR049900">
    <property type="entry name" value="PKS_mFAS_DH"/>
</dbReference>
<feature type="active site" description="Proton donor; for dehydratase activity" evidence="4">
    <location>
        <position position="1518"/>
    </location>
</feature>
<dbReference type="Gene3D" id="3.40.366.10">
    <property type="entry name" value="Malonyl-Coenzyme A Acyl Carrier Protein, domain 2"/>
    <property type="match status" value="1"/>
</dbReference>
<evidence type="ECO:0000256" key="4">
    <source>
        <dbReference type="PROSITE-ProRule" id="PRU01363"/>
    </source>
</evidence>
<protein>
    <submittedName>
        <fullName evidence="9">Thiolase-like protein</fullName>
    </submittedName>
</protein>